<accession>A0ABU0N3B5</accession>
<evidence type="ECO:0000256" key="1">
    <source>
        <dbReference type="ARBA" id="ARBA00022801"/>
    </source>
</evidence>
<dbReference type="Proteomes" id="UP001232584">
    <property type="component" value="Unassembled WGS sequence"/>
</dbReference>
<evidence type="ECO:0000313" key="4">
    <source>
        <dbReference type="EMBL" id="MDQ0557654.1"/>
    </source>
</evidence>
<dbReference type="PANTHER" id="PTHR33308:SF9">
    <property type="entry name" value="PEPTIDOGLYCAN HYDROLASE FLGJ"/>
    <property type="match status" value="1"/>
</dbReference>
<keyword evidence="2" id="KW-0472">Membrane</keyword>
<reference evidence="4 5" key="1">
    <citation type="submission" date="2023-07" db="EMBL/GenBank/DDBJ databases">
        <title>Genomic Encyclopedia of Type Strains, Phase IV (KMG-IV): sequencing the most valuable type-strain genomes for metagenomic binning, comparative biology and taxonomic classification.</title>
        <authorList>
            <person name="Goeker M."/>
        </authorList>
    </citation>
    <scope>NUCLEOTIDE SEQUENCE [LARGE SCALE GENOMIC DNA]</scope>
    <source>
        <strain evidence="4 5">DSM 15049</strain>
    </source>
</reference>
<sequence length="297" mass="34330">MKKNIFILSSIVLVIVLSLVWYLKVYNLKEINKSEIDVKRFIKCTDEASYSKAQVNWKYVASIIGVKNKNNFKDVSNEDIRNVSNLFIAKDGENYIVLPLKHVLKKLEFNNKEIQRVNDYANDLKDFGLKPSRLNPDGKYMTFINSIKSSAVDNYNEYHVLPSITIAQAILESNWGESDLSSKHNNLFGIKANNAWKGDSVNVETSEFYNQVINDKFRTYKSKSESMKDHAKFLSENPRYKEVFNKETYIEQAQELQNGGYSTVSDESGNLKYKNLLIEIIQQYNLQLIDSSVQEIR</sequence>
<dbReference type="InterPro" id="IPR051056">
    <property type="entry name" value="Glycosyl_Hydrolase_73"/>
</dbReference>
<dbReference type="EMBL" id="JAUSWG010000013">
    <property type="protein sequence ID" value="MDQ0557654.1"/>
    <property type="molecule type" value="Genomic_DNA"/>
</dbReference>
<dbReference type="PANTHER" id="PTHR33308">
    <property type="entry name" value="PEPTIDOGLYCAN HYDROLASE FLGJ"/>
    <property type="match status" value="1"/>
</dbReference>
<proteinExistence type="predicted"/>
<keyword evidence="1 4" id="KW-0378">Hydrolase</keyword>
<comment type="caution">
    <text evidence="4">The sequence shown here is derived from an EMBL/GenBank/DDBJ whole genome shotgun (WGS) entry which is preliminary data.</text>
</comment>
<evidence type="ECO:0000259" key="3">
    <source>
        <dbReference type="SMART" id="SM00047"/>
    </source>
</evidence>
<keyword evidence="5" id="KW-1185">Reference proteome</keyword>
<dbReference type="SMART" id="SM00047">
    <property type="entry name" value="LYZ2"/>
    <property type="match status" value="1"/>
</dbReference>
<evidence type="ECO:0000313" key="5">
    <source>
        <dbReference type="Proteomes" id="UP001232584"/>
    </source>
</evidence>
<keyword evidence="2" id="KW-1133">Transmembrane helix</keyword>
<dbReference type="Gene3D" id="1.10.530.10">
    <property type="match status" value="1"/>
</dbReference>
<feature type="transmembrane region" description="Helical" evidence="2">
    <location>
        <begin position="6"/>
        <end position="23"/>
    </location>
</feature>
<evidence type="ECO:0000256" key="2">
    <source>
        <dbReference type="SAM" id="Phobius"/>
    </source>
</evidence>
<dbReference type="Pfam" id="PF01832">
    <property type="entry name" value="Glucosaminidase"/>
    <property type="match status" value="1"/>
</dbReference>
<dbReference type="RefSeq" id="WP_307508983.1">
    <property type="nucleotide sequence ID" value="NZ_BAAACE010000028.1"/>
</dbReference>
<dbReference type="GO" id="GO:0016787">
    <property type="term" value="F:hydrolase activity"/>
    <property type="evidence" value="ECO:0007669"/>
    <property type="project" value="UniProtKB-KW"/>
</dbReference>
<dbReference type="InterPro" id="IPR002901">
    <property type="entry name" value="MGlyc_endo_b_GlcNAc-like_dom"/>
</dbReference>
<organism evidence="4 5">
    <name type="scientific">Paraclostridium ghonii</name>
    <dbReference type="NCBI Taxonomy" id="29358"/>
    <lineage>
        <taxon>Bacteria</taxon>
        <taxon>Bacillati</taxon>
        <taxon>Bacillota</taxon>
        <taxon>Clostridia</taxon>
        <taxon>Peptostreptococcales</taxon>
        <taxon>Peptostreptococcaceae</taxon>
        <taxon>Paraclostridium</taxon>
    </lineage>
</organism>
<name>A0ABU0N3B5_9FIRM</name>
<keyword evidence="2" id="KW-0812">Transmembrane</keyword>
<protein>
    <submittedName>
        <fullName evidence="4">Flagellum-specific peptidoglycan hydrolase FlgJ</fullName>
    </submittedName>
</protein>
<feature type="domain" description="Mannosyl-glycoprotein endo-beta-N-acetylglucosamidase-like" evidence="3">
    <location>
        <begin position="133"/>
        <end position="290"/>
    </location>
</feature>
<gene>
    <name evidence="4" type="ORF">QOZ92_002789</name>
</gene>